<dbReference type="PANTHER" id="PTHR10003">
    <property type="entry name" value="SUPEROXIDE DISMUTASE CU-ZN -RELATED"/>
    <property type="match status" value="1"/>
</dbReference>
<dbReference type="SUPFAM" id="SSF49329">
    <property type="entry name" value="Cu,Zn superoxide dismutase-like"/>
    <property type="match status" value="2"/>
</dbReference>
<dbReference type="AlphaFoldDB" id="A0A6B2L5P9"/>
<protein>
    <recommendedName>
        <fullName evidence="2">Superoxide dismutase copper/zinc binding domain-containing protein</fullName>
    </recommendedName>
</protein>
<feature type="region of interest" description="Disordered" evidence="1">
    <location>
        <begin position="359"/>
        <end position="388"/>
    </location>
</feature>
<dbReference type="GO" id="GO:0005507">
    <property type="term" value="F:copper ion binding"/>
    <property type="evidence" value="ECO:0007669"/>
    <property type="project" value="InterPro"/>
</dbReference>
<feature type="compositionally biased region" description="Pro residues" evidence="1">
    <location>
        <begin position="370"/>
        <end position="385"/>
    </location>
</feature>
<organism evidence="3">
    <name type="scientific">Arcella intermedia</name>
    <dbReference type="NCBI Taxonomy" id="1963864"/>
    <lineage>
        <taxon>Eukaryota</taxon>
        <taxon>Amoebozoa</taxon>
        <taxon>Tubulinea</taxon>
        <taxon>Elardia</taxon>
        <taxon>Arcellinida</taxon>
        <taxon>Sphaerothecina</taxon>
        <taxon>Arcellidae</taxon>
        <taxon>Arcella</taxon>
    </lineage>
</organism>
<feature type="compositionally biased region" description="Low complexity" evidence="1">
    <location>
        <begin position="359"/>
        <end position="369"/>
    </location>
</feature>
<accession>A0A6B2L5P9</accession>
<dbReference type="InterPro" id="IPR036423">
    <property type="entry name" value="SOD-like_Cu/Zn_dom_sf"/>
</dbReference>
<sequence length="408" mass="41749">MQGTITFDYDATNNGTTVFVNITGITTNPDGIHAINIFEFGDLRGLMTAPFAVPGNQTSNGNSVGSIFNPFGSPHGCPENNTGNEGTLGNWQAAGGVISESRFLSNIVLSGDGSVIGRSVVIHELADDCMNSSSSGGRLGFGVVGISRVTTGSNTAVGGTAAFNEATCVLQGTASCQGSYCALGTAGIVKLTQTVGGSLHVSAQVAGISTERGFHIHSFGDLRSTDGTSAGSHYNPDGATHGLPGVTTVRHAGDLGSIRNFDASFGYYDYTVDYQNVASQHIMKLVGRGIVVHALLDHGSDPSCGAEANTTGAAGKRDYFCVIGYANSVSQSLPADFLPSPEMPGGFVMNTTWENVPCSSASPASAPSPSTNPPTNPPTTPPSNPPSSASSLLFPLLLGILVLFVGSF</sequence>
<evidence type="ECO:0000313" key="3">
    <source>
        <dbReference type="EMBL" id="NDV32285.1"/>
    </source>
</evidence>
<dbReference type="EMBL" id="GIBP01003316">
    <property type="protein sequence ID" value="NDV32285.1"/>
    <property type="molecule type" value="Transcribed_RNA"/>
</dbReference>
<dbReference type="InterPro" id="IPR001424">
    <property type="entry name" value="SOD_Cu_Zn_dom"/>
</dbReference>
<feature type="domain" description="Superoxide dismutase copper/zinc binding" evidence="2">
    <location>
        <begin position="186"/>
        <end position="323"/>
    </location>
</feature>
<dbReference type="InterPro" id="IPR024134">
    <property type="entry name" value="SOD_Cu/Zn_/chaperone"/>
</dbReference>
<feature type="domain" description="Superoxide dismutase copper/zinc binding" evidence="2">
    <location>
        <begin position="2"/>
        <end position="144"/>
    </location>
</feature>
<dbReference type="GO" id="GO:0006801">
    <property type="term" value="P:superoxide metabolic process"/>
    <property type="evidence" value="ECO:0007669"/>
    <property type="project" value="InterPro"/>
</dbReference>
<evidence type="ECO:0000256" key="1">
    <source>
        <dbReference type="SAM" id="MobiDB-lite"/>
    </source>
</evidence>
<dbReference type="Gene3D" id="2.60.40.200">
    <property type="entry name" value="Superoxide dismutase, copper/zinc binding domain"/>
    <property type="match status" value="2"/>
</dbReference>
<name>A0A6B2L5P9_9EUKA</name>
<reference evidence="3" key="1">
    <citation type="journal article" date="2020" name="J. Eukaryot. Microbiol.">
        <title>De novo Sequencing, Assembly and Annotation of the Transcriptome for the Free-Living Testate Amoeba Arcella intermedia.</title>
        <authorList>
            <person name="Ribeiro G.M."/>
            <person name="Porfirio-Sousa A.L."/>
            <person name="Maurer-Alcala X.X."/>
            <person name="Katz L.A."/>
            <person name="Lahr D.J.G."/>
        </authorList>
    </citation>
    <scope>NUCLEOTIDE SEQUENCE</scope>
</reference>
<dbReference type="Pfam" id="PF00080">
    <property type="entry name" value="Sod_Cu"/>
    <property type="match status" value="2"/>
</dbReference>
<proteinExistence type="predicted"/>
<evidence type="ECO:0000259" key="2">
    <source>
        <dbReference type="Pfam" id="PF00080"/>
    </source>
</evidence>